<feature type="signal peptide" evidence="1">
    <location>
        <begin position="1"/>
        <end position="20"/>
    </location>
</feature>
<sequence length="424" mass="44737">MKPWSLVIATALVASLHAQAPATYETGVMLKASDFLPANLLRGPSYRVRDQVPTDGYMAHFTIDSDFGTFTAIGLPEAKRRITEAEAIRKLVETSKGDLFAEGLKRSVEQPIDAVKHIVKNPVEAAKQAPKTVGHFFVKVGSGIGRGVTRAVDRVDDAAKSGHTDAGQAASAAGRGIGNAAKSAAGFDKAKLDTAKQLGVDPYSDNERLQEEMDKVTWAFFAGGLPLRIGAAAASAGLAVAATNMVGIPEDTYALTSGELADRDERSLHAMGVSLEDIKDFQIQRVLSTTRRHRIVTYLEAMPKASGRGDVVRLANACNTPEQADFLISGLAILAERDRTGAAAYVSLKVLGRLPGATTATGELHVPAPVDHVTWTDEVAGFAQRDDLGTAPKVLLHTGRMSAAATAGILAAGWTTVGVAYPSR</sequence>
<name>A0ABT3GJE5_9BACT</name>
<protein>
    <submittedName>
        <fullName evidence="2">Uncharacterized protein</fullName>
    </submittedName>
</protein>
<accession>A0ABT3GJE5</accession>
<feature type="chain" id="PRO_5046781836" evidence="1">
    <location>
        <begin position="21"/>
        <end position="424"/>
    </location>
</feature>
<dbReference type="Proteomes" id="UP001320876">
    <property type="component" value="Unassembled WGS sequence"/>
</dbReference>
<proteinExistence type="predicted"/>
<keyword evidence="1" id="KW-0732">Signal</keyword>
<organism evidence="2 3">
    <name type="scientific">Luteolibacter arcticus</name>
    <dbReference type="NCBI Taxonomy" id="1581411"/>
    <lineage>
        <taxon>Bacteria</taxon>
        <taxon>Pseudomonadati</taxon>
        <taxon>Verrucomicrobiota</taxon>
        <taxon>Verrucomicrobiia</taxon>
        <taxon>Verrucomicrobiales</taxon>
        <taxon>Verrucomicrobiaceae</taxon>
        <taxon>Luteolibacter</taxon>
    </lineage>
</organism>
<keyword evidence="3" id="KW-1185">Reference proteome</keyword>
<dbReference type="EMBL" id="JAPDDT010000005">
    <property type="protein sequence ID" value="MCW1923619.1"/>
    <property type="molecule type" value="Genomic_DNA"/>
</dbReference>
<comment type="caution">
    <text evidence="2">The sequence shown here is derived from an EMBL/GenBank/DDBJ whole genome shotgun (WGS) entry which is preliminary data.</text>
</comment>
<evidence type="ECO:0000256" key="1">
    <source>
        <dbReference type="SAM" id="SignalP"/>
    </source>
</evidence>
<dbReference type="RefSeq" id="WP_264487728.1">
    <property type="nucleotide sequence ID" value="NZ_JAPDDT010000005.1"/>
</dbReference>
<evidence type="ECO:0000313" key="3">
    <source>
        <dbReference type="Proteomes" id="UP001320876"/>
    </source>
</evidence>
<reference evidence="2 3" key="1">
    <citation type="submission" date="2022-10" db="EMBL/GenBank/DDBJ databases">
        <title>Luteolibacter arcticus strain CCTCC AB 2014275, whole genome shotgun sequencing project.</title>
        <authorList>
            <person name="Zhao G."/>
            <person name="Shen L."/>
        </authorList>
    </citation>
    <scope>NUCLEOTIDE SEQUENCE [LARGE SCALE GENOMIC DNA]</scope>
    <source>
        <strain evidence="2 3">CCTCC AB 2014275</strain>
    </source>
</reference>
<gene>
    <name evidence="2" type="ORF">OKA05_13725</name>
</gene>
<evidence type="ECO:0000313" key="2">
    <source>
        <dbReference type="EMBL" id="MCW1923619.1"/>
    </source>
</evidence>